<accession>A0ABT2TQU2</accession>
<sequence length="184" mass="21438">MNHQYHASYENIMLRPLERKDIENLRVWRNDATQTRFLRKIDHITPEMQEKWYESYLKDNDTIAFAIEETEHLHRMVGSLSLYDFREEQAEIGRLQVGDMEARGHGIGGKSFVLAMMVAFRKMGLKKIIASVHQENQAAYKSYLKIGFQVCGSHPASVGGIEDEIWIDEKRLTEVNGYTEEIKM</sequence>
<dbReference type="SUPFAM" id="SSF55729">
    <property type="entry name" value="Acyl-CoA N-acyltransferases (Nat)"/>
    <property type="match status" value="1"/>
</dbReference>
<dbReference type="Gene3D" id="3.40.630.30">
    <property type="match status" value="1"/>
</dbReference>
<reference evidence="2 3" key="1">
    <citation type="journal article" date="2021" name="ISME Commun">
        <title>Automated analysis of genomic sequences facilitates high-throughput and comprehensive description of bacteria.</title>
        <authorList>
            <person name="Hitch T.C.A."/>
        </authorList>
    </citation>
    <scope>NUCLEOTIDE SEQUENCE [LARGE SCALE GENOMIC DNA]</scope>
    <source>
        <strain evidence="2 3">Sanger_23</strain>
    </source>
</reference>
<dbReference type="InterPro" id="IPR000182">
    <property type="entry name" value="GNAT_dom"/>
</dbReference>
<dbReference type="PROSITE" id="PS51186">
    <property type="entry name" value="GNAT"/>
    <property type="match status" value="1"/>
</dbReference>
<feature type="domain" description="N-acetyltransferase" evidence="1">
    <location>
        <begin position="12"/>
        <end position="168"/>
    </location>
</feature>
<comment type="caution">
    <text evidence="2">The sequence shown here is derived from an EMBL/GenBank/DDBJ whole genome shotgun (WGS) entry which is preliminary data.</text>
</comment>
<dbReference type="EMBL" id="JAOQJL010000006">
    <property type="protein sequence ID" value="MCU6764585.1"/>
    <property type="molecule type" value="Genomic_DNA"/>
</dbReference>
<dbReference type="Pfam" id="PF13302">
    <property type="entry name" value="Acetyltransf_3"/>
    <property type="match status" value="1"/>
</dbReference>
<proteinExistence type="predicted"/>
<name>A0ABT2TQU2_9FIRM</name>
<dbReference type="PANTHER" id="PTHR43415">
    <property type="entry name" value="SPERMIDINE N(1)-ACETYLTRANSFERASE"/>
    <property type="match status" value="1"/>
</dbReference>
<dbReference type="InterPro" id="IPR016181">
    <property type="entry name" value="Acyl_CoA_acyltransferase"/>
</dbReference>
<dbReference type="Proteomes" id="UP001652409">
    <property type="component" value="Unassembled WGS sequence"/>
</dbReference>
<dbReference type="RefSeq" id="WP_158420784.1">
    <property type="nucleotide sequence ID" value="NZ_JAOQJL010000006.1"/>
</dbReference>
<organism evidence="2 3">
    <name type="scientific">Blautia ammoniilytica</name>
    <dbReference type="NCBI Taxonomy" id="2981782"/>
    <lineage>
        <taxon>Bacteria</taxon>
        <taxon>Bacillati</taxon>
        <taxon>Bacillota</taxon>
        <taxon>Clostridia</taxon>
        <taxon>Lachnospirales</taxon>
        <taxon>Lachnospiraceae</taxon>
        <taxon>Blautia</taxon>
    </lineage>
</organism>
<dbReference type="PANTHER" id="PTHR43415:SF3">
    <property type="entry name" value="GNAT-FAMILY ACETYLTRANSFERASE"/>
    <property type="match status" value="1"/>
</dbReference>
<evidence type="ECO:0000313" key="3">
    <source>
        <dbReference type="Proteomes" id="UP001652409"/>
    </source>
</evidence>
<protein>
    <submittedName>
        <fullName evidence="2">GNAT family N-acetyltransferase</fullName>
    </submittedName>
</protein>
<keyword evidence="3" id="KW-1185">Reference proteome</keyword>
<gene>
    <name evidence="2" type="ORF">OCV61_04080</name>
</gene>
<evidence type="ECO:0000259" key="1">
    <source>
        <dbReference type="PROSITE" id="PS51186"/>
    </source>
</evidence>
<evidence type="ECO:0000313" key="2">
    <source>
        <dbReference type="EMBL" id="MCU6764585.1"/>
    </source>
</evidence>